<proteinExistence type="predicted"/>
<dbReference type="EMBL" id="SRYB01000044">
    <property type="protein sequence ID" value="TGY76167.1"/>
    <property type="molecule type" value="Genomic_DNA"/>
</dbReference>
<comment type="caution">
    <text evidence="1">The sequence shown here is derived from an EMBL/GenBank/DDBJ whole genome shotgun (WGS) entry which is preliminary data.</text>
</comment>
<reference evidence="1" key="1">
    <citation type="submission" date="2019-04" db="EMBL/GenBank/DDBJ databases">
        <title>Microbes associate with the intestines of laboratory mice.</title>
        <authorList>
            <person name="Navarre W."/>
            <person name="Wong E."/>
            <person name="Huang K."/>
            <person name="Tropini C."/>
            <person name="Ng K."/>
            <person name="Yu B."/>
        </authorList>
    </citation>
    <scope>NUCLEOTIDE SEQUENCE</scope>
    <source>
        <strain evidence="1">NM04_E33</strain>
    </source>
</reference>
<evidence type="ECO:0000313" key="1">
    <source>
        <dbReference type="EMBL" id="TGY76167.1"/>
    </source>
</evidence>
<name>A0AC61RAM8_9BACT</name>
<keyword evidence="2" id="KW-1185">Reference proteome</keyword>
<dbReference type="Proteomes" id="UP000306319">
    <property type="component" value="Unassembled WGS sequence"/>
</dbReference>
<protein>
    <submittedName>
        <fullName evidence="1">DUF1016 family protein</fullName>
    </submittedName>
</protein>
<accession>A0AC61RAM8</accession>
<gene>
    <name evidence="1" type="ORF">E5331_18710</name>
</gene>
<sequence>MLTYWHIGKRIVEEEQGGEQRAEYGSQLISRLAKELTASYGRNYSKRIRRLLSVSNPKARQWYAINAAQEMWSFRTLPQKTYHPYCLYHPDTPDTLESDESP</sequence>
<evidence type="ECO:0000313" key="2">
    <source>
        <dbReference type="Proteomes" id="UP000306319"/>
    </source>
</evidence>
<organism evidence="1 2">
    <name type="scientific">Lepagella muris</name>
    <dbReference type="NCBI Taxonomy" id="3032870"/>
    <lineage>
        <taxon>Bacteria</taxon>
        <taxon>Pseudomonadati</taxon>
        <taxon>Bacteroidota</taxon>
        <taxon>Bacteroidia</taxon>
        <taxon>Bacteroidales</taxon>
        <taxon>Muribaculaceae</taxon>
        <taxon>Lepagella</taxon>
    </lineage>
</organism>